<evidence type="ECO:0000256" key="3">
    <source>
        <dbReference type="ARBA" id="ARBA00013133"/>
    </source>
</evidence>
<comment type="similarity">
    <text evidence="2">Belongs to the cysteine dioxygenase family.</text>
</comment>
<dbReference type="GO" id="GO:0046872">
    <property type="term" value="F:metal ion binding"/>
    <property type="evidence" value="ECO:0007669"/>
    <property type="project" value="UniProtKB-KW"/>
</dbReference>
<keyword evidence="6" id="KW-0408">Iron</keyword>
<dbReference type="InterPro" id="IPR014710">
    <property type="entry name" value="RmlC-like_jellyroll"/>
</dbReference>
<sequence>MCFHKRLFNAMTNNNKKSSSSAIQSLYDLCTEAFTHSAASPPSLALLHKLSSSLDTIGPGDVGLSDASKEDDRGHGPFGIFSYNRVDRWAQPLTYVDIHEGKNFTMCIFCFPTSSVIPLHDHPGMTVLSKVLYGSLHVKAYDWIEPPRVRKIQGTEHSTVRLAKLAVDKVLTAPCSTSILYPRSGGNLHCFTALTPCAVLDILAPPYDEYAGRRCSYYRDYSCSSFSTEDDQSGIEKEEEYAWLAEIDTPDDLYMRPGTYNGPHIRK</sequence>
<keyword evidence="9" id="KW-1185">Reference proteome</keyword>
<evidence type="ECO:0000256" key="1">
    <source>
        <dbReference type="ARBA" id="ARBA00001954"/>
    </source>
</evidence>
<protein>
    <recommendedName>
        <fullName evidence="3">cysteine dioxygenase</fullName>
        <ecNumber evidence="3">1.13.11.20</ecNumber>
    </recommendedName>
</protein>
<dbReference type="PANTHER" id="PTHR22966">
    <property type="entry name" value="2-AMINOETHANETHIOL DIOXYGENASE"/>
    <property type="match status" value="1"/>
</dbReference>
<name>A0ABD1HED9_SALDI</name>
<evidence type="ECO:0000313" key="9">
    <source>
        <dbReference type="Proteomes" id="UP001567538"/>
    </source>
</evidence>
<organism evidence="8 9">
    <name type="scientific">Salvia divinorum</name>
    <name type="common">Maria pastora</name>
    <name type="synonym">Diviner's sage</name>
    <dbReference type="NCBI Taxonomy" id="28513"/>
    <lineage>
        <taxon>Eukaryota</taxon>
        <taxon>Viridiplantae</taxon>
        <taxon>Streptophyta</taxon>
        <taxon>Embryophyta</taxon>
        <taxon>Tracheophyta</taxon>
        <taxon>Spermatophyta</taxon>
        <taxon>Magnoliopsida</taxon>
        <taxon>eudicotyledons</taxon>
        <taxon>Gunneridae</taxon>
        <taxon>Pentapetalae</taxon>
        <taxon>asterids</taxon>
        <taxon>lamiids</taxon>
        <taxon>Lamiales</taxon>
        <taxon>Lamiaceae</taxon>
        <taxon>Nepetoideae</taxon>
        <taxon>Mentheae</taxon>
        <taxon>Salviinae</taxon>
        <taxon>Salvia</taxon>
        <taxon>Salvia subgen. Calosphace</taxon>
    </lineage>
</organism>
<dbReference type="InterPro" id="IPR011051">
    <property type="entry name" value="RmlC_Cupin_sf"/>
</dbReference>
<reference evidence="8 9" key="1">
    <citation type="submission" date="2024-06" db="EMBL/GenBank/DDBJ databases">
        <title>A chromosome level genome sequence of Diviner's sage (Salvia divinorum).</title>
        <authorList>
            <person name="Ford S.A."/>
            <person name="Ro D.-K."/>
            <person name="Ness R.W."/>
            <person name="Phillips M.A."/>
        </authorList>
    </citation>
    <scope>NUCLEOTIDE SEQUENCE [LARGE SCALE GENOMIC DNA]</scope>
    <source>
        <strain evidence="8">SAF-2024a</strain>
        <tissue evidence="8">Leaf</tissue>
    </source>
</reference>
<dbReference type="Pfam" id="PF07847">
    <property type="entry name" value="PCO_ADO"/>
    <property type="match status" value="1"/>
</dbReference>
<keyword evidence="4" id="KW-0479">Metal-binding</keyword>
<accession>A0ABD1HED9</accession>
<dbReference type="InterPro" id="IPR012864">
    <property type="entry name" value="PCO/ADO"/>
</dbReference>
<evidence type="ECO:0000313" key="8">
    <source>
        <dbReference type="EMBL" id="KAL1554820.1"/>
    </source>
</evidence>
<dbReference type="Gene3D" id="2.60.120.10">
    <property type="entry name" value="Jelly Rolls"/>
    <property type="match status" value="1"/>
</dbReference>
<evidence type="ECO:0000256" key="4">
    <source>
        <dbReference type="ARBA" id="ARBA00022723"/>
    </source>
</evidence>
<evidence type="ECO:0000256" key="7">
    <source>
        <dbReference type="ARBA" id="ARBA00024284"/>
    </source>
</evidence>
<gene>
    <name evidence="8" type="ORF">AAHA92_15336</name>
</gene>
<dbReference type="EMBL" id="JBEAFC010000006">
    <property type="protein sequence ID" value="KAL1554820.1"/>
    <property type="molecule type" value="Genomic_DNA"/>
</dbReference>
<evidence type="ECO:0000256" key="2">
    <source>
        <dbReference type="ARBA" id="ARBA00006622"/>
    </source>
</evidence>
<dbReference type="Proteomes" id="UP001567538">
    <property type="component" value="Unassembled WGS sequence"/>
</dbReference>
<proteinExistence type="inferred from homology"/>
<dbReference type="AlphaFoldDB" id="A0ABD1HED9"/>
<evidence type="ECO:0000256" key="5">
    <source>
        <dbReference type="ARBA" id="ARBA00023002"/>
    </source>
</evidence>
<dbReference type="PANTHER" id="PTHR22966:SF29">
    <property type="entry name" value="PLANT CYSTEINE OXIDASE 3"/>
    <property type="match status" value="1"/>
</dbReference>
<dbReference type="EC" id="1.13.11.20" evidence="3"/>
<dbReference type="GO" id="GO:0070483">
    <property type="term" value="P:detection of hypoxia"/>
    <property type="evidence" value="ECO:0007669"/>
    <property type="project" value="UniProtKB-ARBA"/>
</dbReference>
<dbReference type="CDD" id="cd20289">
    <property type="entry name" value="cupin_ADO"/>
    <property type="match status" value="1"/>
</dbReference>
<dbReference type="GO" id="GO:0017172">
    <property type="term" value="F:cysteine dioxygenase activity"/>
    <property type="evidence" value="ECO:0007669"/>
    <property type="project" value="UniProtKB-EC"/>
</dbReference>
<comment type="catalytic activity">
    <reaction evidence="7">
        <text>L-cysteine + O2 = 3-sulfino-L-alanine + H(+)</text>
        <dbReference type="Rhea" id="RHEA:20441"/>
        <dbReference type="ChEBI" id="CHEBI:15378"/>
        <dbReference type="ChEBI" id="CHEBI:15379"/>
        <dbReference type="ChEBI" id="CHEBI:35235"/>
        <dbReference type="ChEBI" id="CHEBI:61085"/>
        <dbReference type="EC" id="1.13.11.20"/>
    </reaction>
    <physiologicalReaction direction="left-to-right" evidence="7">
        <dbReference type="Rhea" id="RHEA:20442"/>
    </physiologicalReaction>
</comment>
<dbReference type="SUPFAM" id="SSF51182">
    <property type="entry name" value="RmlC-like cupins"/>
    <property type="match status" value="1"/>
</dbReference>
<keyword evidence="8" id="KW-0223">Dioxygenase</keyword>
<comment type="caution">
    <text evidence="8">The sequence shown here is derived from an EMBL/GenBank/DDBJ whole genome shotgun (WGS) entry which is preliminary data.</text>
</comment>
<evidence type="ECO:0000256" key="6">
    <source>
        <dbReference type="ARBA" id="ARBA00023004"/>
    </source>
</evidence>
<comment type="cofactor">
    <cofactor evidence="1">
        <name>Fe(2+)</name>
        <dbReference type="ChEBI" id="CHEBI:29033"/>
    </cofactor>
</comment>
<keyword evidence="5 8" id="KW-0560">Oxidoreductase</keyword>